<proteinExistence type="predicted"/>
<reference evidence="1 2" key="1">
    <citation type="submission" date="2019-06" db="EMBL/GenBank/DDBJ databases">
        <title>A chromosome-scale genome assembly of the European perch, Perca fluviatilis.</title>
        <authorList>
            <person name="Roques C."/>
            <person name="Zahm M."/>
            <person name="Cabau C."/>
            <person name="Klopp C."/>
            <person name="Bouchez O."/>
            <person name="Donnadieu C."/>
            <person name="Kuhl H."/>
            <person name="Gislard M."/>
            <person name="Guendouz S."/>
            <person name="Journot L."/>
            <person name="Haffray P."/>
            <person name="Bestin A."/>
            <person name="Morvezen R."/>
            <person name="Feron R."/>
            <person name="Wen M."/>
            <person name="Jouanno E."/>
            <person name="Herpin A."/>
            <person name="Schartl M."/>
            <person name="Postlethwait J."/>
            <person name="Schaerlinger B."/>
            <person name="Chardard D."/>
            <person name="Lecocq T."/>
            <person name="Poncet C."/>
            <person name="Jaffrelo L."/>
            <person name="Lampietro C."/>
            <person name="Guiguen Y."/>
        </authorList>
    </citation>
    <scope>NUCLEOTIDE SEQUENCE [LARGE SCALE GENOMIC DNA]</scope>
    <source>
        <tissue evidence="1">Blood</tissue>
    </source>
</reference>
<gene>
    <name evidence="1" type="ORF">PFLUV_G00274540</name>
</gene>
<keyword evidence="2" id="KW-1185">Reference proteome</keyword>
<comment type="caution">
    <text evidence="1">The sequence shown here is derived from an EMBL/GenBank/DDBJ whole genome shotgun (WGS) entry which is preliminary data.</text>
</comment>
<organism evidence="1 2">
    <name type="scientific">Perca fluviatilis</name>
    <name type="common">European perch</name>
    <dbReference type="NCBI Taxonomy" id="8168"/>
    <lineage>
        <taxon>Eukaryota</taxon>
        <taxon>Metazoa</taxon>
        <taxon>Chordata</taxon>
        <taxon>Craniata</taxon>
        <taxon>Vertebrata</taxon>
        <taxon>Euteleostomi</taxon>
        <taxon>Actinopterygii</taxon>
        <taxon>Neopterygii</taxon>
        <taxon>Teleostei</taxon>
        <taxon>Neoteleostei</taxon>
        <taxon>Acanthomorphata</taxon>
        <taxon>Eupercaria</taxon>
        <taxon>Perciformes</taxon>
        <taxon>Percoidei</taxon>
        <taxon>Percidae</taxon>
        <taxon>Percinae</taxon>
        <taxon>Perca</taxon>
    </lineage>
</organism>
<name>A0A6A5DMA3_PERFL</name>
<sequence length="214" mass="23936">MESQAGTSSSIEVNNPVHRERQRSFPAIYAVSRARHKRKAPEPLRSTCSKVIELQFCLQPENSDRTPKDETMLLQAGLGRRTVHLNDDADHTEITRVLFEEYPKLRHLHGGWLLQKAAGGSGQRKTTPLAHGSQGYTAKILKSSSNNGKNIIYIVPLQEKIDTTPLPYDSPEFQNMPKNDCITCGTSVPLQLLPFHIESCQCHDNVSDLIQCCC</sequence>
<accession>A0A6A5DMA3</accession>
<protein>
    <submittedName>
        <fullName evidence="1">Uncharacterized protein</fullName>
    </submittedName>
</protein>
<evidence type="ECO:0000313" key="1">
    <source>
        <dbReference type="EMBL" id="KAF1371927.1"/>
    </source>
</evidence>
<dbReference type="EMBL" id="VHII01000024">
    <property type="protein sequence ID" value="KAF1371927.1"/>
    <property type="molecule type" value="Genomic_DNA"/>
</dbReference>
<dbReference type="Proteomes" id="UP000465112">
    <property type="component" value="Chromosome 24"/>
</dbReference>
<evidence type="ECO:0000313" key="2">
    <source>
        <dbReference type="Proteomes" id="UP000465112"/>
    </source>
</evidence>
<dbReference type="AlphaFoldDB" id="A0A6A5DMA3"/>